<evidence type="ECO:0000259" key="2">
    <source>
        <dbReference type="SMART" id="SM00355"/>
    </source>
</evidence>
<evidence type="ECO:0000313" key="5">
    <source>
        <dbReference type="Proteomes" id="UP001177140"/>
    </source>
</evidence>
<sequence length="474" mass="54482">MALELLKSDYGDSDDDYGEEEEEESSFLAETEQQGNSMLQIVVYEDSYALEEEVPQELTNEIEERKTISAELAMQRELDYQRKIEERKKELAGHDFEDLSMVVQGEPSNLELWEIDRRSPSDSFSNTQGETSDLIVFEEQEDFRDEMNVAGMGNDSVKGNIMPVELAIQRELAYQKKIEGMQLQPRYDFGELPVADQETHSMRKPAEMNTMPHSGIFPCFRDQAMWKTMSVELALQREIEYQAKIKRLKLQAGNGFDEAPQGTTSDLELRKMNRESCFENGSSLQGRISNPIFFREEVTRERSQEEITRREVSNEIDRTTTMPVELAVQRELEFQRKLHNLQSGSKFQELPILSQGLTPNQKIAEVKEMAPCTKLAYPLPQKVKPQYYQKNPLFCKDCEVLCSGVKTLKMHYRGKRHATVVMLKRKHNANGGRELVCEICLVPCTDEDSLRRHLSGKKHAANVEKTRLSKGGSR</sequence>
<dbReference type="InterPro" id="IPR013087">
    <property type="entry name" value="Znf_C2H2_type"/>
</dbReference>
<evidence type="ECO:0000256" key="1">
    <source>
        <dbReference type="SAM" id="MobiDB-lite"/>
    </source>
</evidence>
<gene>
    <name evidence="4" type="ORF">MKW94_014282</name>
</gene>
<feature type="region of interest" description="Disordered" evidence="1">
    <location>
        <begin position="455"/>
        <end position="474"/>
    </location>
</feature>
<keyword evidence="5" id="KW-1185">Reference proteome</keyword>
<dbReference type="AlphaFoldDB" id="A0AA41UWR1"/>
<comment type="caution">
    <text evidence="4">The sequence shown here is derived from an EMBL/GenBank/DDBJ whole genome shotgun (WGS) entry which is preliminary data.</text>
</comment>
<dbReference type="GO" id="GO:0008270">
    <property type="term" value="F:zinc ion binding"/>
    <property type="evidence" value="ECO:0007669"/>
    <property type="project" value="InterPro"/>
</dbReference>
<dbReference type="PANTHER" id="PTHR45762:SF3">
    <property type="entry name" value="ZINC-FINGER PROTEIN AT 72D, ISOFORM B"/>
    <property type="match status" value="1"/>
</dbReference>
<dbReference type="GO" id="GO:0003676">
    <property type="term" value="F:nucleic acid binding"/>
    <property type="evidence" value="ECO:0007669"/>
    <property type="project" value="InterPro"/>
</dbReference>
<dbReference type="Pfam" id="PF12874">
    <property type="entry name" value="zf-met"/>
    <property type="match status" value="2"/>
</dbReference>
<feature type="domain" description="C2H2-type" evidence="2">
    <location>
        <begin position="393"/>
        <end position="417"/>
    </location>
</feature>
<evidence type="ECO:0008006" key="6">
    <source>
        <dbReference type="Google" id="ProtNLM"/>
    </source>
</evidence>
<feature type="compositionally biased region" description="Basic and acidic residues" evidence="1">
    <location>
        <begin position="1"/>
        <end position="10"/>
    </location>
</feature>
<evidence type="ECO:0000313" key="4">
    <source>
        <dbReference type="EMBL" id="MCL7023434.1"/>
    </source>
</evidence>
<feature type="domain" description="U1-type" evidence="3">
    <location>
        <begin position="432"/>
        <end position="466"/>
    </location>
</feature>
<evidence type="ECO:0000259" key="3">
    <source>
        <dbReference type="SMART" id="SM00451"/>
    </source>
</evidence>
<feature type="region of interest" description="Disordered" evidence="1">
    <location>
        <begin position="1"/>
        <end position="33"/>
    </location>
</feature>
<organism evidence="4 5">
    <name type="scientific">Papaver nudicaule</name>
    <name type="common">Iceland poppy</name>
    <dbReference type="NCBI Taxonomy" id="74823"/>
    <lineage>
        <taxon>Eukaryota</taxon>
        <taxon>Viridiplantae</taxon>
        <taxon>Streptophyta</taxon>
        <taxon>Embryophyta</taxon>
        <taxon>Tracheophyta</taxon>
        <taxon>Spermatophyta</taxon>
        <taxon>Magnoliopsida</taxon>
        <taxon>Ranunculales</taxon>
        <taxon>Papaveraceae</taxon>
        <taxon>Papaveroideae</taxon>
        <taxon>Papaver</taxon>
    </lineage>
</organism>
<dbReference type="SUPFAM" id="SSF57667">
    <property type="entry name" value="beta-beta-alpha zinc fingers"/>
    <property type="match status" value="2"/>
</dbReference>
<accession>A0AA41UWR1</accession>
<proteinExistence type="predicted"/>
<dbReference type="Proteomes" id="UP001177140">
    <property type="component" value="Unassembled WGS sequence"/>
</dbReference>
<reference evidence="4" key="1">
    <citation type="submission" date="2022-03" db="EMBL/GenBank/DDBJ databases">
        <title>A functionally conserved STORR gene fusion in Papaver species that diverged 16.8 million years ago.</title>
        <authorList>
            <person name="Catania T."/>
        </authorList>
    </citation>
    <scope>NUCLEOTIDE SEQUENCE</scope>
    <source>
        <strain evidence="4">S-191538</strain>
    </source>
</reference>
<dbReference type="EMBL" id="JAJJMA010022143">
    <property type="protein sequence ID" value="MCL7023434.1"/>
    <property type="molecule type" value="Genomic_DNA"/>
</dbReference>
<dbReference type="SMART" id="SM00451">
    <property type="entry name" value="ZnF_U1"/>
    <property type="match status" value="2"/>
</dbReference>
<feature type="domain" description="U1-type" evidence="3">
    <location>
        <begin position="390"/>
        <end position="424"/>
    </location>
</feature>
<dbReference type="PANTHER" id="PTHR45762">
    <property type="entry name" value="ZINC FINGER RNA-BINDING PROTEIN"/>
    <property type="match status" value="1"/>
</dbReference>
<dbReference type="InterPro" id="IPR036236">
    <property type="entry name" value="Znf_C2H2_sf"/>
</dbReference>
<name>A0AA41UWR1_PAPNU</name>
<feature type="domain" description="C2H2-type" evidence="2">
    <location>
        <begin position="435"/>
        <end position="459"/>
    </location>
</feature>
<dbReference type="InterPro" id="IPR003604">
    <property type="entry name" value="Matrin/U1-like-C_Znf_C2H2"/>
</dbReference>
<dbReference type="Gene3D" id="3.30.160.60">
    <property type="entry name" value="Classic Zinc Finger"/>
    <property type="match status" value="2"/>
</dbReference>
<protein>
    <recommendedName>
        <fullName evidence="6">C2H2-type domain-containing protein</fullName>
    </recommendedName>
</protein>
<feature type="compositionally biased region" description="Acidic residues" evidence="1">
    <location>
        <begin position="11"/>
        <end position="25"/>
    </location>
</feature>
<dbReference type="SMART" id="SM00355">
    <property type="entry name" value="ZnF_C2H2"/>
    <property type="match status" value="2"/>
</dbReference>